<protein>
    <submittedName>
        <fullName evidence="2">Uncharacterized protein</fullName>
    </submittedName>
</protein>
<evidence type="ECO:0000313" key="2">
    <source>
        <dbReference type="EMBL" id="TGO35055.1"/>
    </source>
</evidence>
<proteinExistence type="predicted"/>
<evidence type="ECO:0000256" key="1">
    <source>
        <dbReference type="SAM" id="MobiDB-lite"/>
    </source>
</evidence>
<dbReference type="EMBL" id="PQXK01000172">
    <property type="protein sequence ID" value="TGO35055.1"/>
    <property type="molecule type" value="Genomic_DNA"/>
</dbReference>
<evidence type="ECO:0000313" key="3">
    <source>
        <dbReference type="Proteomes" id="UP000297814"/>
    </source>
</evidence>
<gene>
    <name evidence="2" type="ORF">BHYA_0172g00180</name>
</gene>
<accession>A0A4Z1GE58</accession>
<comment type="caution">
    <text evidence="2">The sequence shown here is derived from an EMBL/GenBank/DDBJ whole genome shotgun (WGS) entry which is preliminary data.</text>
</comment>
<reference evidence="2 3" key="1">
    <citation type="submission" date="2017-12" db="EMBL/GenBank/DDBJ databases">
        <title>Comparative genomics of Botrytis spp.</title>
        <authorList>
            <person name="Valero-Jimenez C.A."/>
            <person name="Tapia P."/>
            <person name="Veloso J."/>
            <person name="Silva-Moreno E."/>
            <person name="Staats M."/>
            <person name="Valdes J.H."/>
            <person name="Van Kan J.A.L."/>
        </authorList>
    </citation>
    <scope>NUCLEOTIDE SEQUENCE [LARGE SCALE GENOMIC DNA]</scope>
    <source>
        <strain evidence="2 3">Bh0001</strain>
    </source>
</reference>
<keyword evidence="3" id="KW-1185">Reference proteome</keyword>
<feature type="region of interest" description="Disordered" evidence="1">
    <location>
        <begin position="87"/>
        <end position="119"/>
    </location>
</feature>
<dbReference type="Proteomes" id="UP000297814">
    <property type="component" value="Unassembled WGS sequence"/>
</dbReference>
<organism evidence="2 3">
    <name type="scientific">Botrytis hyacinthi</name>
    <dbReference type="NCBI Taxonomy" id="278943"/>
    <lineage>
        <taxon>Eukaryota</taxon>
        <taxon>Fungi</taxon>
        <taxon>Dikarya</taxon>
        <taxon>Ascomycota</taxon>
        <taxon>Pezizomycotina</taxon>
        <taxon>Leotiomycetes</taxon>
        <taxon>Helotiales</taxon>
        <taxon>Sclerotiniaceae</taxon>
        <taxon>Botrytis</taxon>
    </lineage>
</organism>
<name>A0A4Z1GE58_9HELO</name>
<dbReference type="AlphaFoldDB" id="A0A4Z1GE58"/>
<sequence>MAELLIDHEAELEFIKPSHGTPLMGARTTYNKRDGTQMTAVKEARHYPDIVSLLNSFEEKGIEALNEPRPVRLANMMKFEECLNRISEEKEQQKDEQKVEKRKEEGERQESKEEGCEKN</sequence>